<keyword evidence="1" id="KW-0472">Membrane</keyword>
<keyword evidence="1" id="KW-0812">Transmembrane</keyword>
<sequence>MMLLYNVIADAYYLLAILPLIQFNLGAPTPLVSCSCYFR</sequence>
<name>A0A0A9HDZ3_ARUDO</name>
<feature type="transmembrane region" description="Helical" evidence="1">
    <location>
        <begin position="12"/>
        <end position="38"/>
    </location>
</feature>
<evidence type="ECO:0000313" key="2">
    <source>
        <dbReference type="EMBL" id="JAE31088.1"/>
    </source>
</evidence>
<protein>
    <submittedName>
        <fullName evidence="2">Uncharacterized protein</fullName>
    </submittedName>
</protein>
<keyword evidence="1" id="KW-1133">Transmembrane helix</keyword>
<proteinExistence type="predicted"/>
<reference evidence="2" key="1">
    <citation type="submission" date="2014-09" db="EMBL/GenBank/DDBJ databases">
        <authorList>
            <person name="Magalhaes I.L.F."/>
            <person name="Oliveira U."/>
            <person name="Santos F.R."/>
            <person name="Vidigal T.H.D.A."/>
            <person name="Brescovit A.D."/>
            <person name="Santos A.J."/>
        </authorList>
    </citation>
    <scope>NUCLEOTIDE SEQUENCE</scope>
    <source>
        <tissue evidence="2">Shoot tissue taken approximately 20 cm above the soil surface</tissue>
    </source>
</reference>
<organism evidence="2">
    <name type="scientific">Arundo donax</name>
    <name type="common">Giant reed</name>
    <name type="synonym">Donax arundinaceus</name>
    <dbReference type="NCBI Taxonomy" id="35708"/>
    <lineage>
        <taxon>Eukaryota</taxon>
        <taxon>Viridiplantae</taxon>
        <taxon>Streptophyta</taxon>
        <taxon>Embryophyta</taxon>
        <taxon>Tracheophyta</taxon>
        <taxon>Spermatophyta</taxon>
        <taxon>Magnoliopsida</taxon>
        <taxon>Liliopsida</taxon>
        <taxon>Poales</taxon>
        <taxon>Poaceae</taxon>
        <taxon>PACMAD clade</taxon>
        <taxon>Arundinoideae</taxon>
        <taxon>Arundineae</taxon>
        <taxon>Arundo</taxon>
    </lineage>
</organism>
<reference evidence="2" key="2">
    <citation type="journal article" date="2015" name="Data Brief">
        <title>Shoot transcriptome of the giant reed, Arundo donax.</title>
        <authorList>
            <person name="Barrero R.A."/>
            <person name="Guerrero F.D."/>
            <person name="Moolhuijzen P."/>
            <person name="Goolsby J.A."/>
            <person name="Tidwell J."/>
            <person name="Bellgard S.E."/>
            <person name="Bellgard M.I."/>
        </authorList>
    </citation>
    <scope>NUCLEOTIDE SEQUENCE</scope>
    <source>
        <tissue evidence="2">Shoot tissue taken approximately 20 cm above the soil surface</tissue>
    </source>
</reference>
<accession>A0A0A9HDZ3</accession>
<evidence type="ECO:0000256" key="1">
    <source>
        <dbReference type="SAM" id="Phobius"/>
    </source>
</evidence>
<dbReference type="AlphaFoldDB" id="A0A0A9HDZ3"/>
<dbReference type="EMBL" id="GBRH01166808">
    <property type="protein sequence ID" value="JAE31088.1"/>
    <property type="molecule type" value="Transcribed_RNA"/>
</dbReference>